<dbReference type="GO" id="GO:0003684">
    <property type="term" value="F:damaged DNA binding"/>
    <property type="evidence" value="ECO:0007669"/>
    <property type="project" value="TreeGrafter"/>
</dbReference>
<dbReference type="GO" id="GO:0036297">
    <property type="term" value="P:interstrand cross-link repair"/>
    <property type="evidence" value="ECO:0007669"/>
    <property type="project" value="TreeGrafter"/>
</dbReference>
<keyword evidence="4" id="KW-0234">DNA repair</keyword>
<proteinExistence type="inferred from homology"/>
<sequence>MVECPVCNVELLEINADQLEEHVNGCLDKSILEEKRQMQHAKRVTSSMQFISKQETNMEDNMAVGGAKAMLEEIEQSEFHMAGVPKYDVPATEQYALQTSYGSKHPLPSYKKMPFTTFTVDAFKYGKLDFCTGYFLTHFHSDHYGGLSKGFTGHIYCSRITANCVQNKIGVDPCLIHALPMNRRCNVQGVFVTFIDANHCPGAVIIVFEIPQANGRMVRIVHTGDFRASHDHVKQIMHILAVKHTETQSKAGKEQQKKPTLQLTNWFKVTSKAAPARTSKRRVLFVVGSYTIGKERLFIEIAQRLRARIYVTAAKRRMLECLGSHSLLQMLTDSMSAQVHVVEMSRVNMRGLTEHLAMAQKHAPFSSIVAFRPTGWSHAPGALYQQQPRGPDPPDPAVLQRLVQNYKDPAQLAQRLAQALLLQSDSQFTINCLQPRGASASVTIFPVPYSEHSSFAELGRFVCSFKTEHVVPTVSCDAANARWLQHWQNANALFAQAATSLVSPDLHTTLGLSL</sequence>
<evidence type="ECO:0000259" key="6">
    <source>
        <dbReference type="Pfam" id="PF07522"/>
    </source>
</evidence>
<organism evidence="7 8">
    <name type="scientific">Coemansia brasiliensis</name>
    <dbReference type="NCBI Taxonomy" id="2650707"/>
    <lineage>
        <taxon>Eukaryota</taxon>
        <taxon>Fungi</taxon>
        <taxon>Fungi incertae sedis</taxon>
        <taxon>Zoopagomycota</taxon>
        <taxon>Kickxellomycotina</taxon>
        <taxon>Kickxellomycetes</taxon>
        <taxon>Kickxellales</taxon>
        <taxon>Kickxellaceae</taxon>
        <taxon>Coemansia</taxon>
    </lineage>
</organism>
<evidence type="ECO:0000256" key="4">
    <source>
        <dbReference type="ARBA" id="ARBA00023204"/>
    </source>
</evidence>
<name>A0A9W8IC37_9FUNG</name>
<dbReference type="InterPro" id="IPR011084">
    <property type="entry name" value="DRMBL"/>
</dbReference>
<evidence type="ECO:0000313" key="8">
    <source>
        <dbReference type="Proteomes" id="UP001139887"/>
    </source>
</evidence>
<keyword evidence="5" id="KW-0539">Nucleus</keyword>
<dbReference type="Gene3D" id="3.40.50.12650">
    <property type="match status" value="2"/>
</dbReference>
<evidence type="ECO:0000256" key="1">
    <source>
        <dbReference type="ARBA" id="ARBA00004123"/>
    </source>
</evidence>
<dbReference type="PANTHER" id="PTHR23240:SF6">
    <property type="entry name" value="DNA CROSS-LINK REPAIR 1A PROTEIN"/>
    <property type="match status" value="1"/>
</dbReference>
<evidence type="ECO:0000256" key="3">
    <source>
        <dbReference type="ARBA" id="ARBA00022763"/>
    </source>
</evidence>
<gene>
    <name evidence="7" type="primary">pso2</name>
    <name evidence="7" type="ORF">IWW36_001131</name>
</gene>
<dbReference type="GO" id="GO:0035312">
    <property type="term" value="F:5'-3' DNA exonuclease activity"/>
    <property type="evidence" value="ECO:0007669"/>
    <property type="project" value="TreeGrafter"/>
</dbReference>
<dbReference type="Pfam" id="PF07522">
    <property type="entry name" value="DRMBL"/>
    <property type="match status" value="1"/>
</dbReference>
<dbReference type="GO" id="GO:0006303">
    <property type="term" value="P:double-strand break repair via nonhomologous end joining"/>
    <property type="evidence" value="ECO:0007669"/>
    <property type="project" value="TreeGrafter"/>
</dbReference>
<dbReference type="InterPro" id="IPR036866">
    <property type="entry name" value="RibonucZ/Hydroxyglut_hydro"/>
</dbReference>
<keyword evidence="3" id="KW-0227">DNA damage</keyword>
<dbReference type="SUPFAM" id="SSF56281">
    <property type="entry name" value="Metallo-hydrolase/oxidoreductase"/>
    <property type="match status" value="1"/>
</dbReference>
<accession>A0A9W8IC37</accession>
<dbReference type="AlphaFoldDB" id="A0A9W8IC37"/>
<comment type="similarity">
    <text evidence="2">Belongs to the DNA repair metallo-beta-lactamase (DRMBL) family.</text>
</comment>
<reference evidence="7" key="1">
    <citation type="submission" date="2022-07" db="EMBL/GenBank/DDBJ databases">
        <title>Phylogenomic reconstructions and comparative analyses of Kickxellomycotina fungi.</title>
        <authorList>
            <person name="Reynolds N.K."/>
            <person name="Stajich J.E."/>
            <person name="Barry K."/>
            <person name="Grigoriev I.V."/>
            <person name="Crous P."/>
            <person name="Smith M.E."/>
        </authorList>
    </citation>
    <scope>NUCLEOTIDE SEQUENCE</scope>
    <source>
        <strain evidence="7">NRRL 1566</strain>
    </source>
</reference>
<comment type="caution">
    <text evidence="7">The sequence shown here is derived from an EMBL/GenBank/DDBJ whole genome shotgun (WGS) entry which is preliminary data.</text>
</comment>
<protein>
    <submittedName>
        <fullName evidence="7">Repair protein PSO2 SNM1</fullName>
    </submittedName>
</protein>
<evidence type="ECO:0000256" key="5">
    <source>
        <dbReference type="ARBA" id="ARBA00023242"/>
    </source>
</evidence>
<evidence type="ECO:0000256" key="2">
    <source>
        <dbReference type="ARBA" id="ARBA00010304"/>
    </source>
</evidence>
<comment type="subcellular location">
    <subcellularLocation>
        <location evidence="1">Nucleus</location>
    </subcellularLocation>
</comment>
<dbReference type="CDD" id="cd16273">
    <property type="entry name" value="SNM1A-1C-like_MBL-fold"/>
    <property type="match status" value="1"/>
</dbReference>
<dbReference type="OrthoDB" id="262529at2759"/>
<feature type="domain" description="DNA repair metallo-beta-lactamase" evidence="6">
    <location>
        <begin position="329"/>
        <end position="477"/>
    </location>
</feature>
<dbReference type="GO" id="GO:0005634">
    <property type="term" value="C:nucleus"/>
    <property type="evidence" value="ECO:0007669"/>
    <property type="project" value="UniProtKB-SubCell"/>
</dbReference>
<dbReference type="Gene3D" id="3.60.15.10">
    <property type="entry name" value="Ribonuclease Z/Hydroxyacylglutathione hydrolase-like"/>
    <property type="match status" value="2"/>
</dbReference>
<keyword evidence="8" id="KW-1185">Reference proteome</keyword>
<evidence type="ECO:0000313" key="7">
    <source>
        <dbReference type="EMBL" id="KAJ2851365.1"/>
    </source>
</evidence>
<dbReference type="PANTHER" id="PTHR23240">
    <property type="entry name" value="DNA CROSS-LINK REPAIR PROTEIN PSO2/SNM1-RELATED"/>
    <property type="match status" value="1"/>
</dbReference>
<dbReference type="EMBL" id="JANBUW010000013">
    <property type="protein sequence ID" value="KAJ2851365.1"/>
    <property type="molecule type" value="Genomic_DNA"/>
</dbReference>
<dbReference type="Proteomes" id="UP001139887">
    <property type="component" value="Unassembled WGS sequence"/>
</dbReference>